<comment type="function">
    <text evidence="13">Plays a role in axonemal structure organization and motility. Involved in axonemal pre-assembly of inner and outer dynein arms (IDA and ODA, respectively) for proper axoneme building for cilia motility. May act by indirectly regulating transcription of dynein proteins.</text>
</comment>
<evidence type="ECO:0000313" key="17">
    <source>
        <dbReference type="RefSeq" id="XP_032818992.1"/>
    </source>
</evidence>
<evidence type="ECO:0000256" key="8">
    <source>
        <dbReference type="ARBA" id="ARBA00022771"/>
    </source>
</evidence>
<comment type="subcellular location">
    <subcellularLocation>
        <location evidence="1">Apical cell membrane</location>
    </subcellularLocation>
    <subcellularLocation>
        <location evidence="2">Cytoplasm</location>
        <location evidence="2">Cytoskeleton</location>
        <location evidence="2">Microtubule organizing center</location>
        <location evidence="2">Centrosome</location>
        <location evidence="2">Centriolar satellite</location>
    </subcellularLocation>
    <subcellularLocation>
        <location evidence="12">Dynein axonemal particle</location>
    </subcellularLocation>
</comment>
<dbReference type="GO" id="GO:0036159">
    <property type="term" value="P:inner dynein arm assembly"/>
    <property type="evidence" value="ECO:0007669"/>
    <property type="project" value="TreeGrafter"/>
</dbReference>
<evidence type="ECO:0000256" key="14">
    <source>
        <dbReference type="PROSITE-ProRule" id="PRU00134"/>
    </source>
</evidence>
<dbReference type="GO" id="GO:0016324">
    <property type="term" value="C:apical plasma membrane"/>
    <property type="evidence" value="ECO:0007669"/>
    <property type="project" value="UniProtKB-SubCell"/>
</dbReference>
<dbReference type="PANTHER" id="PTHR13244">
    <property type="entry name" value="ZINC FINGER MYND DOMAIN CONTAINING PROTEIN 10"/>
    <property type="match status" value="1"/>
</dbReference>
<dbReference type="InterPro" id="IPR052298">
    <property type="entry name" value="ZMYND10"/>
</dbReference>
<evidence type="ECO:0000256" key="4">
    <source>
        <dbReference type="ARBA" id="ARBA00016317"/>
    </source>
</evidence>
<dbReference type="RefSeq" id="XP_032818992.1">
    <property type="nucleotide sequence ID" value="XM_032963101.1"/>
</dbReference>
<dbReference type="Proteomes" id="UP001318040">
    <property type="component" value="Chromosome 30"/>
</dbReference>
<accession>A0AAJ7X2U2</accession>
<dbReference type="InterPro" id="IPR002893">
    <property type="entry name" value="Znf_MYND"/>
</dbReference>
<evidence type="ECO:0000256" key="5">
    <source>
        <dbReference type="ARBA" id="ARBA00022475"/>
    </source>
</evidence>
<sequence>MEAATESVITLGEAEGYVQSLEPFPILEIASPRWMIQHTYIEKLNIEAILQAINKGDEFVKEFLVTYEKTCVLVHEVLAIEVWKRKIFPIICRVKDFETKATFPIYMVIRHEATIVNLLETVLYHKDAVGSLDDQALDLLDYAHGKVTMLVARHQQGQFQPENARDKPSPIHASSLEEVKQQSDDLEFNISLKCVSILRYLIDYLDSLPLSVHTRMLNTHNVPVLLVQLLNNCPWIRTTKDGAVELYVDNGWRARSSDEVFKLSKLDGQLWIAIYSLLLHKDSLRKYDCNAYNKGQLLKLRGFLTEVLVDQLPCLMDLQKFLNHLAMVDPAPPKKDLIIEQIPEIREKFLRENEDKWKAIAKYQMKNAFTPSETELRQQAQRWVEMYKSDVMEALLPEEARCCVCGATAKKRCSRCRNEWYCRRECQVQHWPKHKNVCSLLVEELSKKLTLAE</sequence>
<protein>
    <recommendedName>
        <fullName evidence="4">Zinc finger MYND domain-containing protein 10</fullName>
    </recommendedName>
</protein>
<evidence type="ECO:0000256" key="12">
    <source>
        <dbReference type="ARBA" id="ARBA00024190"/>
    </source>
</evidence>
<evidence type="ECO:0000256" key="7">
    <source>
        <dbReference type="ARBA" id="ARBA00022723"/>
    </source>
</evidence>
<evidence type="ECO:0000259" key="15">
    <source>
        <dbReference type="PROSITE" id="PS50865"/>
    </source>
</evidence>
<keyword evidence="5" id="KW-1003">Cell membrane</keyword>
<reference evidence="17" key="1">
    <citation type="submission" date="2025-08" db="UniProtKB">
        <authorList>
            <consortium name="RefSeq"/>
        </authorList>
    </citation>
    <scope>IDENTIFICATION</scope>
    <source>
        <tissue evidence="17">Sperm</tissue>
    </source>
</reference>
<proteinExistence type="inferred from homology"/>
<dbReference type="SUPFAM" id="SSF144232">
    <property type="entry name" value="HIT/MYND zinc finger-like"/>
    <property type="match status" value="1"/>
</dbReference>
<evidence type="ECO:0000256" key="9">
    <source>
        <dbReference type="ARBA" id="ARBA00022833"/>
    </source>
</evidence>
<evidence type="ECO:0000256" key="13">
    <source>
        <dbReference type="ARBA" id="ARBA00045527"/>
    </source>
</evidence>
<dbReference type="FunFam" id="6.10.140.2220:FF:000009">
    <property type="entry name" value="Zinc finger MYND domain-containing protein 10"/>
    <property type="match status" value="1"/>
</dbReference>
<dbReference type="PROSITE" id="PS01360">
    <property type="entry name" value="ZF_MYND_1"/>
    <property type="match status" value="1"/>
</dbReference>
<dbReference type="PANTHER" id="PTHR13244:SF7">
    <property type="entry name" value="ZINC FINGER MYND DOMAIN-CONTAINING PROTEIN 10"/>
    <property type="match status" value="1"/>
</dbReference>
<dbReference type="GO" id="GO:0008270">
    <property type="term" value="F:zinc ion binding"/>
    <property type="evidence" value="ECO:0007669"/>
    <property type="project" value="UniProtKB-KW"/>
</dbReference>
<evidence type="ECO:0000256" key="2">
    <source>
        <dbReference type="ARBA" id="ARBA00004607"/>
    </source>
</evidence>
<organism evidence="16 17">
    <name type="scientific">Petromyzon marinus</name>
    <name type="common">Sea lamprey</name>
    <dbReference type="NCBI Taxonomy" id="7757"/>
    <lineage>
        <taxon>Eukaryota</taxon>
        <taxon>Metazoa</taxon>
        <taxon>Chordata</taxon>
        <taxon>Craniata</taxon>
        <taxon>Vertebrata</taxon>
        <taxon>Cyclostomata</taxon>
        <taxon>Hyperoartia</taxon>
        <taxon>Petromyzontiformes</taxon>
        <taxon>Petromyzontidae</taxon>
        <taxon>Petromyzon</taxon>
    </lineage>
</organism>
<dbReference type="GO" id="GO:0120293">
    <property type="term" value="C:dynein axonemal particle"/>
    <property type="evidence" value="ECO:0007669"/>
    <property type="project" value="UniProtKB-SubCell"/>
</dbReference>
<dbReference type="GeneID" id="116947411"/>
<dbReference type="Gene3D" id="6.10.140.2220">
    <property type="match status" value="1"/>
</dbReference>
<comment type="similarity">
    <text evidence="3">Belongs to the ZMYND10 family.</text>
</comment>
<keyword evidence="8 14" id="KW-0863">Zinc-finger</keyword>
<evidence type="ECO:0000256" key="6">
    <source>
        <dbReference type="ARBA" id="ARBA00022490"/>
    </source>
</evidence>
<evidence type="ECO:0000256" key="11">
    <source>
        <dbReference type="ARBA" id="ARBA00023212"/>
    </source>
</evidence>
<dbReference type="GO" id="GO:0044458">
    <property type="term" value="P:motile cilium assembly"/>
    <property type="evidence" value="ECO:0007669"/>
    <property type="project" value="TreeGrafter"/>
</dbReference>
<keyword evidence="16" id="KW-1185">Reference proteome</keyword>
<evidence type="ECO:0000256" key="3">
    <source>
        <dbReference type="ARBA" id="ARBA00005373"/>
    </source>
</evidence>
<keyword evidence="9" id="KW-0862">Zinc</keyword>
<keyword evidence="10" id="KW-0472">Membrane</keyword>
<keyword evidence="11" id="KW-0206">Cytoskeleton</keyword>
<dbReference type="CTD" id="51364"/>
<dbReference type="GO" id="GO:0036158">
    <property type="term" value="P:outer dynein arm assembly"/>
    <property type="evidence" value="ECO:0007669"/>
    <property type="project" value="TreeGrafter"/>
</dbReference>
<dbReference type="PROSITE" id="PS50865">
    <property type="entry name" value="ZF_MYND_2"/>
    <property type="match status" value="1"/>
</dbReference>
<dbReference type="AlphaFoldDB" id="A0AAJ7X2U2"/>
<feature type="domain" description="MYND-type" evidence="15">
    <location>
        <begin position="402"/>
        <end position="438"/>
    </location>
</feature>
<dbReference type="GO" id="GO:0034451">
    <property type="term" value="C:centriolar satellite"/>
    <property type="evidence" value="ECO:0007669"/>
    <property type="project" value="UniProtKB-SubCell"/>
</dbReference>
<keyword evidence="6" id="KW-0963">Cytoplasm</keyword>
<dbReference type="KEGG" id="pmrn:116947411"/>
<dbReference type="Pfam" id="PF01753">
    <property type="entry name" value="zf-MYND"/>
    <property type="match status" value="1"/>
</dbReference>
<evidence type="ECO:0000256" key="1">
    <source>
        <dbReference type="ARBA" id="ARBA00004221"/>
    </source>
</evidence>
<gene>
    <name evidence="17" type="primary">ZMYND10</name>
</gene>
<name>A0AAJ7X2U2_PETMA</name>
<evidence type="ECO:0000256" key="10">
    <source>
        <dbReference type="ARBA" id="ARBA00023136"/>
    </source>
</evidence>
<evidence type="ECO:0000313" key="16">
    <source>
        <dbReference type="Proteomes" id="UP001318040"/>
    </source>
</evidence>
<keyword evidence="7" id="KW-0479">Metal-binding</keyword>